<sequence length="71" mass="8190">MLNVTTLKRVFKIGATEVEDENSHLPLNDSVRLLSKHFPQFRHTRLYEEDGVVENDKLVFTLQLIPPKTNG</sequence>
<organism evidence="1 2">
    <name type="scientific">Thalassotalea marina</name>
    <dbReference type="NCBI Taxonomy" id="1673741"/>
    <lineage>
        <taxon>Bacteria</taxon>
        <taxon>Pseudomonadati</taxon>
        <taxon>Pseudomonadota</taxon>
        <taxon>Gammaproteobacteria</taxon>
        <taxon>Alteromonadales</taxon>
        <taxon>Colwelliaceae</taxon>
        <taxon>Thalassotalea</taxon>
    </lineage>
</organism>
<dbReference type="AlphaFoldDB" id="A0A919EQI4"/>
<evidence type="ECO:0000313" key="1">
    <source>
        <dbReference type="EMBL" id="GHG07731.1"/>
    </source>
</evidence>
<proteinExistence type="predicted"/>
<dbReference type="EMBL" id="BNCK01000016">
    <property type="protein sequence ID" value="GHG07731.1"/>
    <property type="molecule type" value="Genomic_DNA"/>
</dbReference>
<comment type="caution">
    <text evidence="1">The sequence shown here is derived from an EMBL/GenBank/DDBJ whole genome shotgun (WGS) entry which is preliminary data.</text>
</comment>
<reference evidence="1" key="2">
    <citation type="submission" date="2020-09" db="EMBL/GenBank/DDBJ databases">
        <authorList>
            <person name="Sun Q."/>
            <person name="Kim S."/>
        </authorList>
    </citation>
    <scope>NUCLEOTIDE SEQUENCE</scope>
    <source>
        <strain evidence="1">KCTC 42731</strain>
    </source>
</reference>
<evidence type="ECO:0000313" key="2">
    <source>
        <dbReference type="Proteomes" id="UP000623842"/>
    </source>
</evidence>
<gene>
    <name evidence="1" type="ORF">GCM10017161_41770</name>
</gene>
<keyword evidence="2" id="KW-1185">Reference proteome</keyword>
<name>A0A919EQI4_9GAMM</name>
<dbReference type="RefSeq" id="WP_189774817.1">
    <property type="nucleotide sequence ID" value="NZ_BNCK01000016.1"/>
</dbReference>
<dbReference type="Proteomes" id="UP000623842">
    <property type="component" value="Unassembled WGS sequence"/>
</dbReference>
<protein>
    <submittedName>
        <fullName evidence="1">Uncharacterized protein</fullName>
    </submittedName>
</protein>
<reference evidence="1" key="1">
    <citation type="journal article" date="2014" name="Int. J. Syst. Evol. Microbiol.">
        <title>Complete genome sequence of Corynebacterium casei LMG S-19264T (=DSM 44701T), isolated from a smear-ripened cheese.</title>
        <authorList>
            <consortium name="US DOE Joint Genome Institute (JGI-PGF)"/>
            <person name="Walter F."/>
            <person name="Albersmeier A."/>
            <person name="Kalinowski J."/>
            <person name="Ruckert C."/>
        </authorList>
    </citation>
    <scope>NUCLEOTIDE SEQUENCE</scope>
    <source>
        <strain evidence="1">KCTC 42731</strain>
    </source>
</reference>
<accession>A0A919EQI4</accession>